<organism evidence="2 3">
    <name type="scientific">Comamonas aquatica DA1877</name>
    <dbReference type="NCBI Taxonomy" id="1457173"/>
    <lineage>
        <taxon>Bacteria</taxon>
        <taxon>Pseudomonadati</taxon>
        <taxon>Pseudomonadota</taxon>
        <taxon>Betaproteobacteria</taxon>
        <taxon>Burkholderiales</taxon>
        <taxon>Comamonadaceae</taxon>
        <taxon>Comamonas</taxon>
    </lineage>
</organism>
<dbReference type="InterPro" id="IPR042100">
    <property type="entry name" value="Bug_dom1"/>
</dbReference>
<reference evidence="2 3" key="1">
    <citation type="submission" date="2014-01" db="EMBL/GenBank/DDBJ databases">
        <title>Interspecies Systems Biology Uncovers Metabolites Affecting C. elegans Gene Expression and Life History Traits.</title>
        <authorList>
            <person name="Watson E."/>
            <person name="Macneil L.T."/>
            <person name="Ritter A.D."/>
            <person name="Yilmaz L.S."/>
            <person name="Rosebrock A.P."/>
            <person name="Caudy A.A."/>
            <person name="Walhout A.J."/>
        </authorList>
    </citation>
    <scope>NUCLEOTIDE SEQUENCE [LARGE SCALE GENOMIC DNA]</scope>
    <source>
        <strain evidence="2 3">DA1877</strain>
    </source>
</reference>
<dbReference type="Pfam" id="PF03401">
    <property type="entry name" value="TctC"/>
    <property type="match status" value="1"/>
</dbReference>
<gene>
    <name evidence="2" type="ORF">AX13_10055</name>
</gene>
<dbReference type="Gene3D" id="3.40.190.150">
    <property type="entry name" value="Bordetella uptake gene, domain 1"/>
    <property type="match status" value="1"/>
</dbReference>
<dbReference type="AlphaFoldDB" id="A0A014MAI5"/>
<dbReference type="SUPFAM" id="SSF53850">
    <property type="entry name" value="Periplasmic binding protein-like II"/>
    <property type="match status" value="1"/>
</dbReference>
<dbReference type="PANTHER" id="PTHR42928:SF3">
    <property type="entry name" value="UPF0065 PROTEIN YFLP"/>
    <property type="match status" value="1"/>
</dbReference>
<comment type="caution">
    <text evidence="2">The sequence shown here is derived from an EMBL/GenBank/DDBJ whole genome shotgun (WGS) entry which is preliminary data.</text>
</comment>
<dbReference type="Proteomes" id="UP000020766">
    <property type="component" value="Unassembled WGS sequence"/>
</dbReference>
<dbReference type="InterPro" id="IPR005064">
    <property type="entry name" value="BUG"/>
</dbReference>
<proteinExistence type="inferred from homology"/>
<protein>
    <submittedName>
        <fullName evidence="2">C4-dicarboxylate ABC transporter substrate-binding protein</fullName>
    </submittedName>
</protein>
<dbReference type="PIRSF" id="PIRSF017082">
    <property type="entry name" value="YflP"/>
    <property type="match status" value="1"/>
</dbReference>
<dbReference type="PANTHER" id="PTHR42928">
    <property type="entry name" value="TRICARBOXYLATE-BINDING PROTEIN"/>
    <property type="match status" value="1"/>
</dbReference>
<evidence type="ECO:0000256" key="1">
    <source>
        <dbReference type="ARBA" id="ARBA00006987"/>
    </source>
</evidence>
<keyword evidence="3" id="KW-1185">Reference proteome</keyword>
<accession>A0A014MAI5</accession>
<comment type="similarity">
    <text evidence="1">Belongs to the UPF0065 (bug) family.</text>
</comment>
<evidence type="ECO:0000313" key="3">
    <source>
        <dbReference type="Proteomes" id="UP000020766"/>
    </source>
</evidence>
<dbReference type="STRING" id="225991.MA05_11755"/>
<sequence length="359" mass="38545">MHLDVRLPMPKQPLSIDRPSRRRVLRDWALLPWVGSWVAGPGLAQAQSAAAVDPSLLAADCVIPARAGGGFALTCALARDALQAVRPQRPPLGQRYLPGGIGAVAFDRVASGQLGGSHTLVAFSSGSLLNLAQGRFGPHAPTAVHWLVTLGTDYGVVAVHRDAPWKTLQELLAALRHDVSRVVFGAGGTVGSQDWVKTALLVRAAVRDHKAMRFVAFEGGGEALEALQGKHVQVCCGDAAEVHQRIRGGAPIRLLAVFAPQRLPGDWAAVPTAREQGVELVWPTVRGLYLSANVSAEVAQAWTRAFQEAVTAPGYARLQARHGLFPLELTGKPLQNHVENQLQSFRQLADELGLRRWAR</sequence>
<name>A0A014MAI5_9BURK</name>
<dbReference type="EMBL" id="JBOK01000028">
    <property type="protein sequence ID" value="EXU78741.1"/>
    <property type="molecule type" value="Genomic_DNA"/>
</dbReference>
<evidence type="ECO:0000313" key="2">
    <source>
        <dbReference type="EMBL" id="EXU78741.1"/>
    </source>
</evidence>
<dbReference type="Gene3D" id="3.40.190.10">
    <property type="entry name" value="Periplasmic binding protein-like II"/>
    <property type="match status" value="1"/>
</dbReference>
<dbReference type="PATRIC" id="fig|1457173.3.peg.3411"/>